<dbReference type="GO" id="GO:0016491">
    <property type="term" value="F:oxidoreductase activity"/>
    <property type="evidence" value="ECO:0007669"/>
    <property type="project" value="InterPro"/>
</dbReference>
<dbReference type="Pfam" id="PF00107">
    <property type="entry name" value="ADH_zinc_N"/>
    <property type="match status" value="1"/>
</dbReference>
<evidence type="ECO:0000313" key="4">
    <source>
        <dbReference type="Proteomes" id="UP000002035"/>
    </source>
</evidence>
<dbReference type="CDD" id="cd08276">
    <property type="entry name" value="MDR7"/>
    <property type="match status" value="1"/>
</dbReference>
<evidence type="ECO:0000313" key="3">
    <source>
        <dbReference type="EMBL" id="EEQ32114.1"/>
    </source>
</evidence>
<dbReference type="InterPro" id="IPR020843">
    <property type="entry name" value="ER"/>
</dbReference>
<dbReference type="STRING" id="554155.C5FQG1"/>
<feature type="region of interest" description="Disordered" evidence="1">
    <location>
        <begin position="1"/>
        <end position="22"/>
    </location>
</feature>
<proteinExistence type="predicted"/>
<dbReference type="PANTHER" id="PTHR45033">
    <property type="match status" value="1"/>
</dbReference>
<dbReference type="AlphaFoldDB" id="C5FQG1"/>
<name>C5FQG1_ARTOC</name>
<dbReference type="eggNOG" id="KOG1198">
    <property type="taxonomic scope" value="Eukaryota"/>
</dbReference>
<dbReference type="SMART" id="SM00829">
    <property type="entry name" value="PKS_ER"/>
    <property type="match status" value="1"/>
</dbReference>
<dbReference type="OMA" id="ACITCAG"/>
<dbReference type="SUPFAM" id="SSF51735">
    <property type="entry name" value="NAD(P)-binding Rossmann-fold domains"/>
    <property type="match status" value="1"/>
</dbReference>
<gene>
    <name evidence="3" type="ORF">MCYG_04933</name>
</gene>
<dbReference type="InterPro" id="IPR036291">
    <property type="entry name" value="NAD(P)-bd_dom_sf"/>
</dbReference>
<dbReference type="Pfam" id="PF08240">
    <property type="entry name" value="ADH_N"/>
    <property type="match status" value="1"/>
</dbReference>
<dbReference type="InterPro" id="IPR011032">
    <property type="entry name" value="GroES-like_sf"/>
</dbReference>
<feature type="domain" description="Enoyl reductase (ER)" evidence="2">
    <location>
        <begin position="17"/>
        <end position="373"/>
    </location>
</feature>
<keyword evidence="4" id="KW-1185">Reference proteome</keyword>
<accession>C5FQG1</accession>
<dbReference type="Gene3D" id="3.40.50.720">
    <property type="entry name" value="NAD(P)-binding Rossmann-like Domain"/>
    <property type="match status" value="1"/>
</dbReference>
<dbReference type="VEuPathDB" id="FungiDB:MCYG_04933"/>
<dbReference type="HOGENOM" id="CLU_026673_3_4_1"/>
<dbReference type="SUPFAM" id="SSF50129">
    <property type="entry name" value="GroES-like"/>
    <property type="match status" value="1"/>
</dbReference>
<dbReference type="GeneID" id="9223801"/>
<dbReference type="EMBL" id="DS995704">
    <property type="protein sequence ID" value="EEQ32114.1"/>
    <property type="molecule type" value="Genomic_DNA"/>
</dbReference>
<dbReference type="InterPro" id="IPR052711">
    <property type="entry name" value="Zinc_ADH-like"/>
</dbReference>
<dbReference type="Proteomes" id="UP000002035">
    <property type="component" value="Unassembled WGS sequence"/>
</dbReference>
<dbReference type="InterPro" id="IPR013149">
    <property type="entry name" value="ADH-like_C"/>
</dbReference>
<dbReference type="Gene3D" id="3.90.180.10">
    <property type="entry name" value="Medium-chain alcohol dehydrogenases, catalytic domain"/>
    <property type="match status" value="2"/>
</dbReference>
<evidence type="ECO:0000259" key="2">
    <source>
        <dbReference type="SMART" id="SM00829"/>
    </source>
</evidence>
<dbReference type="OrthoDB" id="4168428at2759"/>
<reference evidence="4" key="1">
    <citation type="journal article" date="2012" name="MBio">
        <title>Comparative genome analysis of Trichophyton rubrum and related dermatophytes reveals candidate genes involved in infection.</title>
        <authorList>
            <person name="Martinez D.A."/>
            <person name="Oliver B.G."/>
            <person name="Graeser Y."/>
            <person name="Goldberg J.M."/>
            <person name="Li W."/>
            <person name="Martinez-Rossi N.M."/>
            <person name="Monod M."/>
            <person name="Shelest E."/>
            <person name="Barton R.C."/>
            <person name="Birch E."/>
            <person name="Brakhage A.A."/>
            <person name="Chen Z."/>
            <person name="Gurr S.J."/>
            <person name="Heiman D."/>
            <person name="Heitman J."/>
            <person name="Kosti I."/>
            <person name="Rossi A."/>
            <person name="Saif S."/>
            <person name="Samalova M."/>
            <person name="Saunders C.W."/>
            <person name="Shea T."/>
            <person name="Summerbell R.C."/>
            <person name="Xu J."/>
            <person name="Young S."/>
            <person name="Zeng Q."/>
            <person name="Birren B.W."/>
            <person name="Cuomo C.A."/>
            <person name="White T.C."/>
        </authorList>
    </citation>
    <scope>NUCLEOTIDE SEQUENCE [LARGE SCALE GENOMIC DNA]</scope>
    <source>
        <strain evidence="4">ATCC MYA-4605 / CBS 113480</strain>
    </source>
</reference>
<sequence length="375" mass="41469">MATPKTSKAFRRSRGAGNKTLEPVTEKIPSTLKPHDVLIRIHAVSLNYRDVAMLHGKYPIKFLDRGIPASDCAAEVVAVGSEVKDFEIGDHVAPIFDVMNINDTEEEKAALGGHVDGVLRQYAVFDRNVLFHLPKYLSWEEVATHPFNSMNVNTEVLIRSIGSMYHLCWYNSMEIIVYASLTRHCSTSSINFLPPFLGTGGVSMFALLICLAAGIRPIITSSSDQKLDRVRALGKPGEVDTINYRTHPNWEEEVLRLTRGRGVDFVIETVGPRTIAQSIASLARRGSITIVGFLGGFDVKSFPDTITPLLTKTATIRGGAVGSKIDHQNLSSFLSEKRISLKPILDKTVFSFDDSQAAFDYLYEAKHMGKVVIRM</sequence>
<dbReference type="PANTHER" id="PTHR45033:SF1">
    <property type="entry name" value="OXIDOREDUCTASE (EUROFUNG)"/>
    <property type="match status" value="1"/>
</dbReference>
<dbReference type="InterPro" id="IPR013154">
    <property type="entry name" value="ADH-like_N"/>
</dbReference>
<dbReference type="RefSeq" id="XP_002847196.1">
    <property type="nucleotide sequence ID" value="XM_002847150.1"/>
</dbReference>
<organism evidence="3 4">
    <name type="scientific">Arthroderma otae (strain ATCC MYA-4605 / CBS 113480)</name>
    <name type="common">Microsporum canis</name>
    <dbReference type="NCBI Taxonomy" id="554155"/>
    <lineage>
        <taxon>Eukaryota</taxon>
        <taxon>Fungi</taxon>
        <taxon>Dikarya</taxon>
        <taxon>Ascomycota</taxon>
        <taxon>Pezizomycotina</taxon>
        <taxon>Eurotiomycetes</taxon>
        <taxon>Eurotiomycetidae</taxon>
        <taxon>Onygenales</taxon>
        <taxon>Arthrodermataceae</taxon>
        <taxon>Microsporum</taxon>
    </lineage>
</organism>
<protein>
    <submittedName>
        <fullName evidence="3">Alcohol dehydrogenase zinc-binding domain-containing protein</fullName>
    </submittedName>
</protein>
<evidence type="ECO:0000256" key="1">
    <source>
        <dbReference type="SAM" id="MobiDB-lite"/>
    </source>
</evidence>